<dbReference type="PANTHER" id="PTHR35936">
    <property type="entry name" value="MEMBRANE-BOUND LYTIC MUREIN TRANSGLYCOSYLASE F"/>
    <property type="match status" value="1"/>
</dbReference>
<gene>
    <name evidence="4" type="ORF">SAMN02745172_03545</name>
</gene>
<sequence length="304" mass="33052">MRLKRLCQMLFLLAGLAPLAAGSARAETDIPTLKMDPALHEMLPEAIKKSGELTVATDAHYPPCEYFAEDGKTIIGFEPDVWNAMAQKLGIKVKPSSIDFSGIIPGVQSGRYNASFACLSDRLEREKTVTFIDFWYGAAAIYAPEANKTITEDPLTLCGLKTAVQVGIDFGDMVRDIFSKHCVANGKPPIEVSEFPSASQVLLALYAGRIDFALSDAAAVDDIQKKATQPIKVIESPLLPKIYLGAIVEKSNTQLADALFAALKAVYAEGVYDKIVDKWNLHLLKLDEPGINLASTRPIETPKP</sequence>
<evidence type="ECO:0000256" key="1">
    <source>
        <dbReference type="ARBA" id="ARBA00022729"/>
    </source>
</evidence>
<name>A0A1M7ZPQ9_9HYPH</name>
<accession>A0A1M7ZPQ9</accession>
<dbReference type="STRING" id="1123029.SAMN02745172_03545"/>
<protein>
    <submittedName>
        <fullName evidence="4">Amino acid ABC transporter substrate-binding protein, PAAT family (TC 3.A.1.3.-)</fullName>
    </submittedName>
</protein>
<evidence type="ECO:0000256" key="2">
    <source>
        <dbReference type="SAM" id="SignalP"/>
    </source>
</evidence>
<evidence type="ECO:0000259" key="3">
    <source>
        <dbReference type="SMART" id="SM00062"/>
    </source>
</evidence>
<dbReference type="CDD" id="cd01004">
    <property type="entry name" value="PBP2_MidA_like"/>
    <property type="match status" value="1"/>
</dbReference>
<dbReference type="EMBL" id="FRXO01000008">
    <property type="protein sequence ID" value="SHO66885.1"/>
    <property type="molecule type" value="Genomic_DNA"/>
</dbReference>
<evidence type="ECO:0000313" key="4">
    <source>
        <dbReference type="EMBL" id="SHO66885.1"/>
    </source>
</evidence>
<feature type="chain" id="PRO_5012478252" evidence="2">
    <location>
        <begin position="27"/>
        <end position="304"/>
    </location>
</feature>
<feature type="signal peptide" evidence="2">
    <location>
        <begin position="1"/>
        <end position="26"/>
    </location>
</feature>
<dbReference type="AlphaFoldDB" id="A0A1M7ZPQ9"/>
<dbReference type="SMART" id="SM00062">
    <property type="entry name" value="PBPb"/>
    <property type="match status" value="1"/>
</dbReference>
<dbReference type="Gene3D" id="3.40.190.10">
    <property type="entry name" value="Periplasmic binding protein-like II"/>
    <property type="match status" value="2"/>
</dbReference>
<dbReference type="PANTHER" id="PTHR35936:SF17">
    <property type="entry name" value="ARGININE-BINDING EXTRACELLULAR PROTEIN ARTP"/>
    <property type="match status" value="1"/>
</dbReference>
<keyword evidence="5" id="KW-1185">Reference proteome</keyword>
<dbReference type="InterPro" id="IPR001638">
    <property type="entry name" value="Solute-binding_3/MltF_N"/>
</dbReference>
<evidence type="ECO:0000313" key="5">
    <source>
        <dbReference type="Proteomes" id="UP000186406"/>
    </source>
</evidence>
<organism evidence="4 5">
    <name type="scientific">Pseudoxanthobacter soli DSM 19599</name>
    <dbReference type="NCBI Taxonomy" id="1123029"/>
    <lineage>
        <taxon>Bacteria</taxon>
        <taxon>Pseudomonadati</taxon>
        <taxon>Pseudomonadota</taxon>
        <taxon>Alphaproteobacteria</taxon>
        <taxon>Hyphomicrobiales</taxon>
        <taxon>Segnochrobactraceae</taxon>
        <taxon>Pseudoxanthobacter</taxon>
    </lineage>
</organism>
<proteinExistence type="predicted"/>
<keyword evidence="1 2" id="KW-0732">Signal</keyword>
<feature type="domain" description="Solute-binding protein family 3/N-terminal" evidence="3">
    <location>
        <begin position="52"/>
        <end position="283"/>
    </location>
</feature>
<dbReference type="OrthoDB" id="9814231at2"/>
<dbReference type="Proteomes" id="UP000186406">
    <property type="component" value="Unassembled WGS sequence"/>
</dbReference>
<dbReference type="SUPFAM" id="SSF53850">
    <property type="entry name" value="Periplasmic binding protein-like II"/>
    <property type="match status" value="1"/>
</dbReference>
<dbReference type="Pfam" id="PF00497">
    <property type="entry name" value="SBP_bac_3"/>
    <property type="match status" value="1"/>
</dbReference>
<reference evidence="4 5" key="1">
    <citation type="submission" date="2016-12" db="EMBL/GenBank/DDBJ databases">
        <authorList>
            <person name="Song W.-J."/>
            <person name="Kurnit D.M."/>
        </authorList>
    </citation>
    <scope>NUCLEOTIDE SEQUENCE [LARGE SCALE GENOMIC DNA]</scope>
    <source>
        <strain evidence="4 5">DSM 19599</strain>
    </source>
</reference>